<dbReference type="Pfam" id="PF12706">
    <property type="entry name" value="Lactamase_B_2"/>
    <property type="match status" value="1"/>
</dbReference>
<organism evidence="2 3">
    <name type="scientific">Aureibacter tunicatorum</name>
    <dbReference type="NCBI Taxonomy" id="866807"/>
    <lineage>
        <taxon>Bacteria</taxon>
        <taxon>Pseudomonadati</taxon>
        <taxon>Bacteroidota</taxon>
        <taxon>Cytophagia</taxon>
        <taxon>Cytophagales</taxon>
        <taxon>Persicobacteraceae</taxon>
        <taxon>Aureibacter</taxon>
    </lineage>
</organism>
<dbReference type="InterPro" id="IPR024884">
    <property type="entry name" value="NAPE-PLD"/>
</dbReference>
<sequence>MKKRKWTIVVLLLILSIVGVGVSKSRTKMDKDRKSKLEQSPNYKKGKFQNLVEMDKFNFSKTMRILKNYITDSHPEKFAKVEFPIDDTPWNFDSKSDFWFSWLGHSTVFMSLEGKNILVDPVISKRASFVQWMGPKRMHPFPVDVKTIPDLDMILISHDHYDHLDKHAMKEFADRTKYIIVPLGVGQHLEDWGVSPDKIVELDWWDVKNVGDIQVTLTPGRHSSGRGLMDQDETFWGGYAIKSDAKNIYYSGDTGFFDYFEEIGDRLGPFDMSLMQVGAYNEEWSSVHMFPEEAVEAQKMVKADVMLPLHWGTFDLALHSWYDPAVRVKKAMDQEGMKVVFPKLGEQVNFENIDTQSVWWKEFVPDSVYQVQEVKREIVLEPSLLVE</sequence>
<dbReference type="GO" id="GO:0005737">
    <property type="term" value="C:cytoplasm"/>
    <property type="evidence" value="ECO:0007669"/>
    <property type="project" value="TreeGrafter"/>
</dbReference>
<dbReference type="InterPro" id="IPR036866">
    <property type="entry name" value="RibonucZ/Hydroxyglut_hydro"/>
</dbReference>
<evidence type="ECO:0000313" key="2">
    <source>
        <dbReference type="EMBL" id="MDR6237902.1"/>
    </source>
</evidence>
<dbReference type="PIRSF" id="PIRSF038896">
    <property type="entry name" value="NAPE-PLD"/>
    <property type="match status" value="1"/>
</dbReference>
<dbReference type="GO" id="GO:0070290">
    <property type="term" value="F:N-acylphosphatidylethanolamine-specific phospholipase D activity"/>
    <property type="evidence" value="ECO:0007669"/>
    <property type="project" value="InterPro"/>
</dbReference>
<dbReference type="Gene3D" id="3.60.15.10">
    <property type="entry name" value="Ribonuclease Z/Hydroxyacylglutathione hydrolase-like"/>
    <property type="match status" value="1"/>
</dbReference>
<accession>A0AAE3XJA0</accession>
<gene>
    <name evidence="2" type="ORF">HNQ88_000878</name>
</gene>
<proteinExistence type="predicted"/>
<evidence type="ECO:0000313" key="3">
    <source>
        <dbReference type="Proteomes" id="UP001185092"/>
    </source>
</evidence>
<dbReference type="Proteomes" id="UP001185092">
    <property type="component" value="Unassembled WGS sequence"/>
</dbReference>
<comment type="caution">
    <text evidence="2">The sequence shown here is derived from an EMBL/GenBank/DDBJ whole genome shotgun (WGS) entry which is preliminary data.</text>
</comment>
<keyword evidence="3" id="KW-1185">Reference proteome</keyword>
<reference evidence="2" key="1">
    <citation type="submission" date="2023-07" db="EMBL/GenBank/DDBJ databases">
        <title>Genomic Encyclopedia of Type Strains, Phase IV (KMG-IV): sequencing the most valuable type-strain genomes for metagenomic binning, comparative biology and taxonomic classification.</title>
        <authorList>
            <person name="Goeker M."/>
        </authorList>
    </citation>
    <scope>NUCLEOTIDE SEQUENCE</scope>
    <source>
        <strain evidence="2">DSM 26174</strain>
    </source>
</reference>
<dbReference type="SUPFAM" id="SSF56281">
    <property type="entry name" value="Metallo-hydrolase/oxidoreductase"/>
    <property type="match status" value="1"/>
</dbReference>
<dbReference type="PANTHER" id="PTHR15032">
    <property type="entry name" value="N-ACYL-PHOSPHATIDYLETHANOLAMINE-HYDROLYZING PHOSPHOLIPASE D"/>
    <property type="match status" value="1"/>
</dbReference>
<dbReference type="GO" id="GO:0008270">
    <property type="term" value="F:zinc ion binding"/>
    <property type="evidence" value="ECO:0007669"/>
    <property type="project" value="InterPro"/>
</dbReference>
<dbReference type="EMBL" id="JAVDQD010000001">
    <property type="protein sequence ID" value="MDR6237902.1"/>
    <property type="molecule type" value="Genomic_DNA"/>
</dbReference>
<dbReference type="PANTHER" id="PTHR15032:SF4">
    <property type="entry name" value="N-ACYL-PHOSPHATIDYLETHANOLAMINE-HYDROLYZING PHOSPHOLIPASE D"/>
    <property type="match status" value="1"/>
</dbReference>
<evidence type="ECO:0000259" key="1">
    <source>
        <dbReference type="Pfam" id="PF12706"/>
    </source>
</evidence>
<dbReference type="RefSeq" id="WP_309937370.1">
    <property type="nucleotide sequence ID" value="NZ_AP025305.1"/>
</dbReference>
<dbReference type="InterPro" id="IPR001279">
    <property type="entry name" value="Metallo-B-lactamas"/>
</dbReference>
<dbReference type="AlphaFoldDB" id="A0AAE3XJA0"/>
<name>A0AAE3XJA0_9BACT</name>
<feature type="domain" description="Metallo-beta-lactamase" evidence="1">
    <location>
        <begin position="116"/>
        <end position="311"/>
    </location>
</feature>
<protein>
    <submittedName>
        <fullName evidence="2">L-ascorbate metabolism protein UlaG (Beta-lactamase superfamily)</fullName>
    </submittedName>
</protein>